<accession>A0A087UB39</accession>
<protein>
    <submittedName>
        <fullName evidence="1">Uncharacterized protein</fullName>
    </submittedName>
</protein>
<feature type="non-terminal residue" evidence="1">
    <location>
        <position position="36"/>
    </location>
</feature>
<keyword evidence="2" id="KW-1185">Reference proteome</keyword>
<evidence type="ECO:0000313" key="2">
    <source>
        <dbReference type="Proteomes" id="UP000054359"/>
    </source>
</evidence>
<name>A0A087UB39_STEMI</name>
<dbReference type="Proteomes" id="UP000054359">
    <property type="component" value="Unassembled WGS sequence"/>
</dbReference>
<evidence type="ECO:0000313" key="1">
    <source>
        <dbReference type="EMBL" id="KFM74578.1"/>
    </source>
</evidence>
<dbReference type="EMBL" id="KK119063">
    <property type="protein sequence ID" value="KFM74578.1"/>
    <property type="molecule type" value="Genomic_DNA"/>
</dbReference>
<organism evidence="1 2">
    <name type="scientific">Stegodyphus mimosarum</name>
    <name type="common">African social velvet spider</name>
    <dbReference type="NCBI Taxonomy" id="407821"/>
    <lineage>
        <taxon>Eukaryota</taxon>
        <taxon>Metazoa</taxon>
        <taxon>Ecdysozoa</taxon>
        <taxon>Arthropoda</taxon>
        <taxon>Chelicerata</taxon>
        <taxon>Arachnida</taxon>
        <taxon>Araneae</taxon>
        <taxon>Araneomorphae</taxon>
        <taxon>Entelegynae</taxon>
        <taxon>Eresoidea</taxon>
        <taxon>Eresidae</taxon>
        <taxon>Stegodyphus</taxon>
    </lineage>
</organism>
<proteinExistence type="predicted"/>
<sequence length="36" mass="4098">MNPPTSDFSRAHSFMKSHTSLLCYILIGTKNEEKRG</sequence>
<reference evidence="1 2" key="1">
    <citation type="submission" date="2013-11" db="EMBL/GenBank/DDBJ databases">
        <title>Genome sequencing of Stegodyphus mimosarum.</title>
        <authorList>
            <person name="Bechsgaard J."/>
        </authorList>
    </citation>
    <scope>NUCLEOTIDE SEQUENCE [LARGE SCALE GENOMIC DNA]</scope>
</reference>
<dbReference type="AlphaFoldDB" id="A0A087UB39"/>
<gene>
    <name evidence="1" type="ORF">X975_06081</name>
</gene>